<dbReference type="GO" id="GO:0004180">
    <property type="term" value="F:carboxypeptidase activity"/>
    <property type="evidence" value="ECO:0007669"/>
    <property type="project" value="TreeGrafter"/>
</dbReference>
<organism evidence="4 5">
    <name type="scientific">Schistosoma mansoni</name>
    <name type="common">Blood fluke</name>
    <dbReference type="NCBI Taxonomy" id="6183"/>
    <lineage>
        <taxon>Eukaryota</taxon>
        <taxon>Metazoa</taxon>
        <taxon>Spiralia</taxon>
        <taxon>Lophotrochozoa</taxon>
        <taxon>Platyhelminthes</taxon>
        <taxon>Trematoda</taxon>
        <taxon>Digenea</taxon>
        <taxon>Strigeidida</taxon>
        <taxon>Schistosomatoidea</taxon>
        <taxon>Schistosomatidae</taxon>
        <taxon>Schistosoma</taxon>
    </lineage>
</organism>
<dbReference type="AlphaFoldDB" id="A0A3Q0KMG3"/>
<dbReference type="PANTHER" id="PTHR10404:SF46">
    <property type="entry name" value="VACUOLAR PROTEIN SORTING-ASSOCIATED PROTEIN 70"/>
    <property type="match status" value="1"/>
</dbReference>
<name>A0A3Q0KMG3_SCHMA</name>
<dbReference type="SUPFAM" id="SSF53187">
    <property type="entry name" value="Zn-dependent exopeptidases"/>
    <property type="match status" value="1"/>
</dbReference>
<dbReference type="FunFam" id="3.40.630.10:FF:000101">
    <property type="entry name" value="N-acetylated alpha-linked acidic dipeptidase like 1"/>
    <property type="match status" value="1"/>
</dbReference>
<evidence type="ECO:0000313" key="5">
    <source>
        <dbReference type="WBParaSite" id="Smp_135510.1"/>
    </source>
</evidence>
<dbReference type="SUPFAM" id="SSF52025">
    <property type="entry name" value="PA domain"/>
    <property type="match status" value="1"/>
</dbReference>
<proteinExistence type="evidence at transcript level"/>
<gene>
    <name evidence="3" type="primary">M28B</name>
</gene>
<evidence type="ECO:0000313" key="3">
    <source>
        <dbReference type="EMBL" id="UXN80908.1"/>
    </source>
</evidence>
<dbReference type="InParanoid" id="A0A3Q0KMG3"/>
<feature type="domain" description="Peptidase M28" evidence="2">
    <location>
        <begin position="377"/>
        <end position="571"/>
    </location>
</feature>
<dbReference type="Gene3D" id="3.50.30.30">
    <property type="match status" value="1"/>
</dbReference>
<evidence type="ECO:0000256" key="1">
    <source>
        <dbReference type="ARBA" id="ARBA00005634"/>
    </source>
</evidence>
<evidence type="ECO:0000313" key="6">
    <source>
        <dbReference type="WBParaSite" id="Smp_135510.2"/>
    </source>
</evidence>
<dbReference type="WBParaSite" id="Smp_135510.1">
    <property type="protein sequence ID" value="Smp_135510.1"/>
    <property type="gene ID" value="Smp_135510"/>
</dbReference>
<comment type="similarity">
    <text evidence="1">Belongs to the peptidase M28 family. M28B subfamily.</text>
</comment>
<keyword evidence="4" id="KW-1185">Reference proteome</keyword>
<dbReference type="WBParaSite" id="Smp_135510.2">
    <property type="protein sequence ID" value="Smp_135510.2"/>
    <property type="gene ID" value="Smp_135510"/>
</dbReference>
<accession>A0A3Q0KMG3</accession>
<dbReference type="InterPro" id="IPR046450">
    <property type="entry name" value="PA_dom_sf"/>
</dbReference>
<dbReference type="InterPro" id="IPR039373">
    <property type="entry name" value="Peptidase_M28B"/>
</dbReference>
<reference evidence="5" key="2">
    <citation type="submission" date="2018-12" db="UniProtKB">
        <authorList>
            <consortium name="WormBaseParasite"/>
        </authorList>
    </citation>
    <scope>IDENTIFICATION</scope>
    <source>
        <strain evidence="5 6">Puerto Rican</strain>
    </source>
</reference>
<dbReference type="Proteomes" id="UP000008854">
    <property type="component" value="Unassembled WGS sequence"/>
</dbReference>
<reference evidence="3" key="3">
    <citation type="submission" date="2021-06" db="EMBL/GenBank/DDBJ databases">
        <authorList>
            <person name="Boateng E.M."/>
            <person name="Peterkova K."/>
            <person name="Barinka C."/>
            <person name="Dvorak J."/>
        </authorList>
    </citation>
    <scope>NUCLEOTIDE SEQUENCE</scope>
    <source>
        <strain evidence="3">Puerto Rican</strain>
    </source>
</reference>
<accession>A0A5K4ENR6</accession>
<reference evidence="4" key="1">
    <citation type="journal article" date="2012" name="PLoS Negl. Trop. Dis.">
        <title>A systematically improved high quality genome and transcriptome of the human blood fluke Schistosoma mansoni.</title>
        <authorList>
            <person name="Protasio A.V."/>
            <person name="Tsai I.J."/>
            <person name="Babbage A."/>
            <person name="Nichol S."/>
            <person name="Hunt M."/>
            <person name="Aslett M.A."/>
            <person name="De Silva N."/>
            <person name="Velarde G.S."/>
            <person name="Anderson T.J."/>
            <person name="Clark R.C."/>
            <person name="Davidson C."/>
            <person name="Dillon G.P."/>
            <person name="Holroyd N.E."/>
            <person name="LoVerde P.T."/>
            <person name="Lloyd C."/>
            <person name="McQuillan J."/>
            <person name="Oliveira G."/>
            <person name="Otto T.D."/>
            <person name="Parker-Manuel S.J."/>
            <person name="Quail M.A."/>
            <person name="Wilson R.A."/>
            <person name="Zerlotini A."/>
            <person name="Dunne D.W."/>
            <person name="Berriman M."/>
        </authorList>
    </citation>
    <scope>NUCLEOTIDE SEQUENCE [LARGE SCALE GENOMIC DNA]</scope>
    <source>
        <strain evidence="4">Puerto Rican</strain>
    </source>
</reference>
<dbReference type="Pfam" id="PF04389">
    <property type="entry name" value="Peptidase_M28"/>
    <property type="match status" value="1"/>
</dbReference>
<dbReference type="STRING" id="6183.A0A3Q0KMG3"/>
<evidence type="ECO:0000313" key="4">
    <source>
        <dbReference type="Proteomes" id="UP000008854"/>
    </source>
</evidence>
<dbReference type="InterPro" id="IPR007484">
    <property type="entry name" value="Peptidase_M28"/>
</dbReference>
<dbReference type="Gene3D" id="1.20.930.40">
    <property type="entry name" value="Transferrin receptor-like, dimerisation domain"/>
    <property type="match status" value="1"/>
</dbReference>
<protein>
    <submittedName>
        <fullName evidence="3">Metallopeptidase</fullName>
    </submittedName>
    <submittedName>
        <fullName evidence="5 6">NAALADASE L peptidase (M28 family)</fullName>
    </submittedName>
</protein>
<dbReference type="Gene3D" id="3.40.630.10">
    <property type="entry name" value="Zn peptidases"/>
    <property type="match status" value="1"/>
</dbReference>
<dbReference type="PANTHER" id="PTHR10404">
    <property type="entry name" value="N-ACETYLATED-ALPHA-LINKED ACIDIC DIPEPTIDASE"/>
    <property type="match status" value="1"/>
</dbReference>
<sequence length="777" mass="87176">MSIKVLNNRYFFTLLGSIKQKINEHHGFSSYIMWQEISQNLCKNVSDTFLLEYMHKFCGGNPHCSGSEGNYEIANFIERSWIEWGWPVVDRQEFYVTLPLGPPENGPWNEVLLTNSDGTEVIHGAQNSVTVPSKSEICSQNVTVDNSDSKQLPVYQAYSCSGVSFGYLVFVNYARRKDLLLFDKLQGRKKGEPSHICNKNLIVIARLGNGTRQSKLKNLMEHCTCGQNNTSLPDHHPGALILYPDPQDFAADGLVYPNGKGLPGDAPVFGHMNMKYAGGGDSTCTGFPSLPHIYRTDTLVQGDALTQIPVQPVGYDDAKIFLSSLEGPTIPNDWDTRLATHLGPSTKTCLKVVVHNQVSKNPVKLCNIVGIMPGEITPTSTESDQYIIMGNHHDSWVQGACDPGSGMVILQEIARILGEAYRNGFKPRRTIILGSWDGEEFSVLGSTHFVHKSEYELLSRCVVYINSDCPVKGHKNFSARTDSLLIDSLINAAKLVPVDPPINMQSFYDEWLNNKMSDRNEPVITSLGGGSDHIPFAYRLGIPSTYPEFLPDDGLYNTPVYHTAYDIIDVVERFTDPASFTGHLPRHRLITRLILTLIIQFACTPRLPLSILRCSQCLLDDWLKFMELVTHQIPNISEYGVNLDWVLEEIQKFKKSSQDFEDFANTVERNCTSFPSYLNRILVGVSKHFVAAGQCEKSSLKNVIQGTTGYKSVYFPHVKSSFKNLKMLYDKCKTKTLNSTELYDFKLELSNVLNCLQQLTNWLRNSWIGLTDFSLAL</sequence>
<dbReference type="SUPFAM" id="SSF47672">
    <property type="entry name" value="Transferrin receptor-like dimerisation domain"/>
    <property type="match status" value="1"/>
</dbReference>
<dbReference type="InterPro" id="IPR036757">
    <property type="entry name" value="TFR-like_dimer_dom_sf"/>
</dbReference>
<dbReference type="EMBL" id="MZ456528">
    <property type="protein sequence ID" value="UXN80908.1"/>
    <property type="molecule type" value="mRNA"/>
</dbReference>
<evidence type="ECO:0000259" key="2">
    <source>
        <dbReference type="Pfam" id="PF04389"/>
    </source>
</evidence>